<protein>
    <submittedName>
        <fullName evidence="2">Hypothetical_protein</fullName>
    </submittedName>
</protein>
<sequence length="150" mass="17346">MQCSYSEFCKSLDQTRLLASLSKKDRLNSSVHVNLQKGFVLTKLEPASKPKETKLTKESFMRQTTRRCQTPNSVQLEKQLQINDVRSQNLTVQNQKQLMKVESPYTPKTKNQQVYTMKMMMNEAAAHERIIGRLVRSRSGSRGMQYEADQ</sequence>
<comment type="caution">
    <text evidence="2">The sequence shown here is derived from an EMBL/GenBank/DDBJ whole genome shotgun (WGS) entry which is preliminary data.</text>
</comment>
<keyword evidence="3" id="KW-1185">Reference proteome</keyword>
<feature type="compositionally biased region" description="Polar residues" evidence="1">
    <location>
        <begin position="61"/>
        <end position="72"/>
    </location>
</feature>
<evidence type="ECO:0000256" key="1">
    <source>
        <dbReference type="SAM" id="MobiDB-lite"/>
    </source>
</evidence>
<evidence type="ECO:0000313" key="2">
    <source>
        <dbReference type="EMBL" id="CAL6005617.1"/>
    </source>
</evidence>
<dbReference type="EMBL" id="CAXDID020000051">
    <property type="protein sequence ID" value="CAL6005617.1"/>
    <property type="molecule type" value="Genomic_DNA"/>
</dbReference>
<gene>
    <name evidence="2" type="ORF">HINF_LOCUS19543</name>
</gene>
<dbReference type="Proteomes" id="UP001642409">
    <property type="component" value="Unassembled WGS sequence"/>
</dbReference>
<reference evidence="2 3" key="1">
    <citation type="submission" date="2024-07" db="EMBL/GenBank/DDBJ databases">
        <authorList>
            <person name="Akdeniz Z."/>
        </authorList>
    </citation>
    <scope>NUCLEOTIDE SEQUENCE [LARGE SCALE GENOMIC DNA]</scope>
</reference>
<feature type="compositionally biased region" description="Basic and acidic residues" evidence="1">
    <location>
        <begin position="50"/>
        <end position="60"/>
    </location>
</feature>
<organism evidence="2 3">
    <name type="scientific">Hexamita inflata</name>
    <dbReference type="NCBI Taxonomy" id="28002"/>
    <lineage>
        <taxon>Eukaryota</taxon>
        <taxon>Metamonada</taxon>
        <taxon>Diplomonadida</taxon>
        <taxon>Hexamitidae</taxon>
        <taxon>Hexamitinae</taxon>
        <taxon>Hexamita</taxon>
    </lineage>
</organism>
<name>A0ABP1HZD0_9EUKA</name>
<accession>A0ABP1HZD0</accession>
<feature type="region of interest" description="Disordered" evidence="1">
    <location>
        <begin position="50"/>
        <end position="72"/>
    </location>
</feature>
<evidence type="ECO:0000313" key="3">
    <source>
        <dbReference type="Proteomes" id="UP001642409"/>
    </source>
</evidence>
<proteinExistence type="predicted"/>